<evidence type="ECO:0000256" key="1">
    <source>
        <dbReference type="ARBA" id="ARBA00022723"/>
    </source>
</evidence>
<evidence type="ECO:0000313" key="5">
    <source>
        <dbReference type="Proteomes" id="UP001642260"/>
    </source>
</evidence>
<dbReference type="Pfam" id="PF14226">
    <property type="entry name" value="DIOX_N"/>
    <property type="match status" value="1"/>
</dbReference>
<dbReference type="InterPro" id="IPR026992">
    <property type="entry name" value="DIOX_N"/>
</dbReference>
<evidence type="ECO:0000259" key="3">
    <source>
        <dbReference type="Pfam" id="PF14226"/>
    </source>
</evidence>
<comment type="caution">
    <text evidence="4">The sequence shown here is derived from an EMBL/GenBank/DDBJ whole genome shotgun (WGS) entry which is preliminary data.</text>
</comment>
<evidence type="ECO:0000313" key="4">
    <source>
        <dbReference type="EMBL" id="CAH8307154.1"/>
    </source>
</evidence>
<dbReference type="SUPFAM" id="SSF51197">
    <property type="entry name" value="Clavaminate synthase-like"/>
    <property type="match status" value="1"/>
</dbReference>
<dbReference type="Gene3D" id="2.60.120.330">
    <property type="entry name" value="B-lactam Antibiotic, Isopenicillin N Synthase, Chain"/>
    <property type="match status" value="1"/>
</dbReference>
<evidence type="ECO:0000256" key="2">
    <source>
        <dbReference type="ARBA" id="ARBA00023004"/>
    </source>
</evidence>
<feature type="domain" description="Non-haem dioxygenase N-terminal" evidence="3">
    <location>
        <begin position="52"/>
        <end position="93"/>
    </location>
</feature>
<name>A0ABC8J682_ERUVS</name>
<dbReference type="Proteomes" id="UP001642260">
    <property type="component" value="Unassembled WGS sequence"/>
</dbReference>
<gene>
    <name evidence="4" type="ORF">ERUC_LOCUS4851</name>
</gene>
<dbReference type="InterPro" id="IPR027443">
    <property type="entry name" value="IPNS-like_sf"/>
</dbReference>
<organism evidence="4 5">
    <name type="scientific">Eruca vesicaria subsp. sativa</name>
    <name type="common">Garden rocket</name>
    <name type="synonym">Eruca sativa</name>
    <dbReference type="NCBI Taxonomy" id="29727"/>
    <lineage>
        <taxon>Eukaryota</taxon>
        <taxon>Viridiplantae</taxon>
        <taxon>Streptophyta</taxon>
        <taxon>Embryophyta</taxon>
        <taxon>Tracheophyta</taxon>
        <taxon>Spermatophyta</taxon>
        <taxon>Magnoliopsida</taxon>
        <taxon>eudicotyledons</taxon>
        <taxon>Gunneridae</taxon>
        <taxon>Pentapetalae</taxon>
        <taxon>rosids</taxon>
        <taxon>malvids</taxon>
        <taxon>Brassicales</taxon>
        <taxon>Brassicaceae</taxon>
        <taxon>Brassiceae</taxon>
        <taxon>Eruca</taxon>
    </lineage>
</organism>
<keyword evidence="2" id="KW-0408">Iron</keyword>
<sequence length="97" mass="10614">MEETKKNVLGDCFTSAMALTESGVPHVPTRYILPLSQRPVLSPSIGAGSIDLPVIDLSLLHDPLRRHSVIHEIEMACKGFGFFQVTNHGISSSVKMR</sequence>
<keyword evidence="1" id="KW-0479">Metal-binding</keyword>
<proteinExistence type="predicted"/>
<protein>
    <recommendedName>
        <fullName evidence="3">Non-haem dioxygenase N-terminal domain-containing protein</fullName>
    </recommendedName>
</protein>
<dbReference type="EMBL" id="CAKOAT010066933">
    <property type="protein sequence ID" value="CAH8307154.1"/>
    <property type="molecule type" value="Genomic_DNA"/>
</dbReference>
<dbReference type="AlphaFoldDB" id="A0ABC8J682"/>
<accession>A0ABC8J682</accession>
<dbReference type="GO" id="GO:0046872">
    <property type="term" value="F:metal ion binding"/>
    <property type="evidence" value="ECO:0007669"/>
    <property type="project" value="UniProtKB-KW"/>
</dbReference>
<reference evidence="4 5" key="1">
    <citation type="submission" date="2022-03" db="EMBL/GenBank/DDBJ databases">
        <authorList>
            <person name="Macdonald S."/>
            <person name="Ahmed S."/>
            <person name="Newling K."/>
        </authorList>
    </citation>
    <scope>NUCLEOTIDE SEQUENCE [LARGE SCALE GENOMIC DNA]</scope>
</reference>
<keyword evidence="5" id="KW-1185">Reference proteome</keyword>